<gene>
    <name evidence="2" type="ORF">E2C01_017722</name>
</gene>
<organism evidence="2 3">
    <name type="scientific">Portunus trituberculatus</name>
    <name type="common">Swimming crab</name>
    <name type="synonym">Neptunus trituberculatus</name>
    <dbReference type="NCBI Taxonomy" id="210409"/>
    <lineage>
        <taxon>Eukaryota</taxon>
        <taxon>Metazoa</taxon>
        <taxon>Ecdysozoa</taxon>
        <taxon>Arthropoda</taxon>
        <taxon>Crustacea</taxon>
        <taxon>Multicrustacea</taxon>
        <taxon>Malacostraca</taxon>
        <taxon>Eumalacostraca</taxon>
        <taxon>Eucarida</taxon>
        <taxon>Decapoda</taxon>
        <taxon>Pleocyemata</taxon>
        <taxon>Brachyura</taxon>
        <taxon>Eubrachyura</taxon>
        <taxon>Portunoidea</taxon>
        <taxon>Portunidae</taxon>
        <taxon>Portuninae</taxon>
        <taxon>Portunus</taxon>
    </lineage>
</organism>
<name>A0A5B7DUK2_PORTR</name>
<keyword evidence="3" id="KW-1185">Reference proteome</keyword>
<proteinExistence type="predicted"/>
<dbReference type="AlphaFoldDB" id="A0A5B7DUK2"/>
<reference evidence="2 3" key="1">
    <citation type="submission" date="2019-05" db="EMBL/GenBank/DDBJ databases">
        <title>Another draft genome of Portunus trituberculatus and its Hox gene families provides insights of decapod evolution.</title>
        <authorList>
            <person name="Jeong J.-H."/>
            <person name="Song I."/>
            <person name="Kim S."/>
            <person name="Choi T."/>
            <person name="Kim D."/>
            <person name="Ryu S."/>
            <person name="Kim W."/>
        </authorList>
    </citation>
    <scope>NUCLEOTIDE SEQUENCE [LARGE SCALE GENOMIC DNA]</scope>
    <source>
        <tissue evidence="2">Muscle</tissue>
    </source>
</reference>
<evidence type="ECO:0000256" key="1">
    <source>
        <dbReference type="SAM" id="MobiDB-lite"/>
    </source>
</evidence>
<dbReference type="EMBL" id="VSRR010001354">
    <property type="protein sequence ID" value="MPC24633.1"/>
    <property type="molecule type" value="Genomic_DNA"/>
</dbReference>
<feature type="region of interest" description="Disordered" evidence="1">
    <location>
        <begin position="1"/>
        <end position="20"/>
    </location>
</feature>
<dbReference type="Proteomes" id="UP000324222">
    <property type="component" value="Unassembled WGS sequence"/>
</dbReference>
<accession>A0A5B7DUK2</accession>
<comment type="caution">
    <text evidence="2">The sequence shown here is derived from an EMBL/GenBank/DDBJ whole genome shotgun (WGS) entry which is preliminary data.</text>
</comment>
<evidence type="ECO:0000313" key="2">
    <source>
        <dbReference type="EMBL" id="MPC24633.1"/>
    </source>
</evidence>
<evidence type="ECO:0000313" key="3">
    <source>
        <dbReference type="Proteomes" id="UP000324222"/>
    </source>
</evidence>
<sequence>MEEGHAVAESAHFTGLKKEDMKEGPAVELSAADVEGPAVAGSADCKNSHLALRLPVRCPALPIGSVALPLS</sequence>
<protein>
    <submittedName>
        <fullName evidence="2">Uncharacterized protein</fullName>
    </submittedName>
</protein>